<dbReference type="InterPro" id="IPR045339">
    <property type="entry name" value="DUF6534"/>
</dbReference>
<feature type="transmembrane region" description="Helical" evidence="1">
    <location>
        <begin position="231"/>
        <end position="252"/>
    </location>
</feature>
<dbReference type="Pfam" id="PF20152">
    <property type="entry name" value="DUF6534"/>
    <property type="match status" value="1"/>
</dbReference>
<dbReference type="HOGENOM" id="CLU_046025_0_0_1"/>
<evidence type="ECO:0000313" key="3">
    <source>
        <dbReference type="EMBL" id="KIL57476.1"/>
    </source>
</evidence>
<protein>
    <recommendedName>
        <fullName evidence="2">DUF6534 domain-containing protein</fullName>
    </recommendedName>
</protein>
<feature type="transmembrane region" description="Helical" evidence="1">
    <location>
        <begin position="46"/>
        <end position="68"/>
    </location>
</feature>
<sequence>MDVTSVTTLGSVLLGSLVATFLSGMNTLQTILYVRLYPEDTIRIKALVATIMSLDIIHTAFIWVSLWFFFIENFGQKPDIRLEQNPEFLPGLMVVTAITTLVAHMFYLHRIISLSHQNIWIAIPVVILALCRVGSGIATIAGVFKFQDLSEYLAGSYQVRWVLFLGLVFAAATDLAIMTTIIVLLWLGRRQTISLGKALDRLVLYTFEAGMLTTFTAIATMIAWLAQEHAFIFMAIYLSLAKVYTTGLLGSLNLRYQLRHDQNPQTSQDWNMTNVGDTPMMSRGLSDIEFHRRTTMTQVNETDTVLFV</sequence>
<feature type="domain" description="DUF6534" evidence="2">
    <location>
        <begin position="170"/>
        <end position="256"/>
    </location>
</feature>
<proteinExistence type="predicted"/>
<feature type="transmembrane region" description="Helical" evidence="1">
    <location>
        <begin position="119"/>
        <end position="141"/>
    </location>
</feature>
<feature type="transmembrane region" description="Helical" evidence="1">
    <location>
        <begin position="12"/>
        <end position="34"/>
    </location>
</feature>
<dbReference type="AlphaFoldDB" id="A0A0C2WLB1"/>
<evidence type="ECO:0000256" key="1">
    <source>
        <dbReference type="SAM" id="Phobius"/>
    </source>
</evidence>
<accession>A0A0C2WLB1</accession>
<evidence type="ECO:0000259" key="2">
    <source>
        <dbReference type="Pfam" id="PF20152"/>
    </source>
</evidence>
<feature type="transmembrane region" description="Helical" evidence="1">
    <location>
        <begin position="202"/>
        <end position="225"/>
    </location>
</feature>
<reference evidence="3 4" key="1">
    <citation type="submission" date="2014-04" db="EMBL/GenBank/DDBJ databases">
        <title>Evolutionary Origins and Diversification of the Mycorrhizal Mutualists.</title>
        <authorList>
            <consortium name="DOE Joint Genome Institute"/>
            <consortium name="Mycorrhizal Genomics Consortium"/>
            <person name="Kohler A."/>
            <person name="Kuo A."/>
            <person name="Nagy L.G."/>
            <person name="Floudas D."/>
            <person name="Copeland A."/>
            <person name="Barry K.W."/>
            <person name="Cichocki N."/>
            <person name="Veneault-Fourrey C."/>
            <person name="LaButti K."/>
            <person name="Lindquist E.A."/>
            <person name="Lipzen A."/>
            <person name="Lundell T."/>
            <person name="Morin E."/>
            <person name="Murat C."/>
            <person name="Riley R."/>
            <person name="Ohm R."/>
            <person name="Sun H."/>
            <person name="Tunlid A."/>
            <person name="Henrissat B."/>
            <person name="Grigoriev I.V."/>
            <person name="Hibbett D.S."/>
            <person name="Martin F."/>
        </authorList>
    </citation>
    <scope>NUCLEOTIDE SEQUENCE [LARGE SCALE GENOMIC DNA]</scope>
    <source>
        <strain evidence="3 4">Koide BX008</strain>
    </source>
</reference>
<dbReference type="PANTHER" id="PTHR40465">
    <property type="entry name" value="CHROMOSOME 1, WHOLE GENOME SHOTGUN SEQUENCE"/>
    <property type="match status" value="1"/>
</dbReference>
<keyword evidence="1" id="KW-0472">Membrane</keyword>
<keyword evidence="4" id="KW-1185">Reference proteome</keyword>
<dbReference type="InParanoid" id="A0A0C2WLB1"/>
<name>A0A0C2WLB1_AMAMK</name>
<organism evidence="3 4">
    <name type="scientific">Amanita muscaria (strain Koide BX008)</name>
    <dbReference type="NCBI Taxonomy" id="946122"/>
    <lineage>
        <taxon>Eukaryota</taxon>
        <taxon>Fungi</taxon>
        <taxon>Dikarya</taxon>
        <taxon>Basidiomycota</taxon>
        <taxon>Agaricomycotina</taxon>
        <taxon>Agaricomycetes</taxon>
        <taxon>Agaricomycetidae</taxon>
        <taxon>Agaricales</taxon>
        <taxon>Pluteineae</taxon>
        <taxon>Amanitaceae</taxon>
        <taxon>Amanita</taxon>
    </lineage>
</organism>
<feature type="transmembrane region" description="Helical" evidence="1">
    <location>
        <begin position="161"/>
        <end position="187"/>
    </location>
</feature>
<dbReference type="STRING" id="946122.A0A0C2WLB1"/>
<dbReference type="OrthoDB" id="3231781at2759"/>
<keyword evidence="1" id="KW-1133">Transmembrane helix</keyword>
<evidence type="ECO:0000313" key="4">
    <source>
        <dbReference type="Proteomes" id="UP000054549"/>
    </source>
</evidence>
<gene>
    <name evidence="3" type="ORF">M378DRAFT_383059</name>
</gene>
<dbReference type="Proteomes" id="UP000054549">
    <property type="component" value="Unassembled WGS sequence"/>
</dbReference>
<feature type="transmembrane region" description="Helical" evidence="1">
    <location>
        <begin position="88"/>
        <end position="107"/>
    </location>
</feature>
<dbReference type="PANTHER" id="PTHR40465:SF1">
    <property type="entry name" value="DUF6534 DOMAIN-CONTAINING PROTEIN"/>
    <property type="match status" value="1"/>
</dbReference>
<dbReference type="EMBL" id="KN818368">
    <property type="protein sequence ID" value="KIL57476.1"/>
    <property type="molecule type" value="Genomic_DNA"/>
</dbReference>
<keyword evidence="1" id="KW-0812">Transmembrane</keyword>